<feature type="repeat" description="ANK" evidence="3">
    <location>
        <begin position="288"/>
        <end position="320"/>
    </location>
</feature>
<gene>
    <name evidence="6" type="primary">LOC101852257</name>
</gene>
<evidence type="ECO:0000256" key="1">
    <source>
        <dbReference type="ARBA" id="ARBA00022737"/>
    </source>
</evidence>
<protein>
    <submittedName>
        <fullName evidence="6">Ankyrin-1</fullName>
    </submittedName>
</protein>
<feature type="compositionally biased region" description="Polar residues" evidence="4">
    <location>
        <begin position="27"/>
        <end position="44"/>
    </location>
</feature>
<reference evidence="6" key="1">
    <citation type="submission" date="2025-08" db="UniProtKB">
        <authorList>
            <consortium name="RefSeq"/>
        </authorList>
    </citation>
    <scope>IDENTIFICATION</scope>
</reference>
<evidence type="ECO:0000313" key="6">
    <source>
        <dbReference type="RefSeq" id="XP_012940825.2"/>
    </source>
</evidence>
<feature type="repeat" description="ANK" evidence="3">
    <location>
        <begin position="383"/>
        <end position="415"/>
    </location>
</feature>
<feature type="region of interest" description="Disordered" evidence="4">
    <location>
        <begin position="82"/>
        <end position="109"/>
    </location>
</feature>
<dbReference type="PROSITE" id="PS50088">
    <property type="entry name" value="ANK_REPEAT"/>
    <property type="match status" value="2"/>
</dbReference>
<evidence type="ECO:0000256" key="2">
    <source>
        <dbReference type="ARBA" id="ARBA00023043"/>
    </source>
</evidence>
<evidence type="ECO:0000256" key="4">
    <source>
        <dbReference type="SAM" id="MobiDB-lite"/>
    </source>
</evidence>
<dbReference type="PANTHER" id="PTHR24198:SF165">
    <property type="entry name" value="ANKYRIN REPEAT-CONTAINING PROTEIN-RELATED"/>
    <property type="match status" value="1"/>
</dbReference>
<name>A0ABM1A4S2_APLCA</name>
<dbReference type="SUPFAM" id="SSF48403">
    <property type="entry name" value="Ankyrin repeat"/>
    <property type="match status" value="1"/>
</dbReference>
<keyword evidence="2 3" id="KW-0040">ANK repeat</keyword>
<dbReference type="RefSeq" id="XP_012940825.2">
    <property type="nucleotide sequence ID" value="XM_013085371.2"/>
</dbReference>
<sequence>MEGNRAKIMAVVKAQESEEKAGEQEVNKNSVTRQGSKGNRNQSVDAAEDSDWRALRLSRQNNRSSNAVDEAAELLADITKEIPTSATSSPTETEASNNGASSPNEGKPLPLWKQMLRDIVGQSDSWTIFTKSVKSKDSLRSFLEKVKQGKESINDSKYRNPKNGQNLLHFFLDQRDGEAVSMLLDAVEDEEYFLCSFQVTFGRNQGEKTALHQLSEFGDVDLLRQYLSKISDQATKAKMLYDSVPVGVEGQRPRLLPCCHLAAYRGHEAVVKYLVEEMAVPVDHVNARKDSALMWAARFDHAPTVRRLISLGANVNLVNDKGSSALYWAVRYGCERTVKVLVREGQADVNLGRKVGLRAPIILAAAMGNGEICKIGPDHVNKAGNTPLHCACQKGHNQSIISLVGHHALADISNDEGQTCLHLVAQNAHIAVNTLRDLLEYVIKSHLWTNVGVQDISGNTPLHTAAMFASPEVLWEFRVLRIDDEANNDANTALHLAVREGQDDGRSLDTLLNMYESNNYMADLNKQNTKGETVLMLAARVEPQES</sequence>
<feature type="compositionally biased region" description="Basic and acidic residues" evidence="4">
    <location>
        <begin position="15"/>
        <end position="26"/>
    </location>
</feature>
<dbReference type="GeneID" id="101852257"/>
<evidence type="ECO:0000256" key="3">
    <source>
        <dbReference type="PROSITE-ProRule" id="PRU00023"/>
    </source>
</evidence>
<accession>A0ABM1A4S2</accession>
<keyword evidence="5" id="KW-1185">Reference proteome</keyword>
<evidence type="ECO:0000313" key="5">
    <source>
        <dbReference type="Proteomes" id="UP000694888"/>
    </source>
</evidence>
<dbReference type="Proteomes" id="UP000694888">
    <property type="component" value="Unplaced"/>
</dbReference>
<dbReference type="SMART" id="SM00248">
    <property type="entry name" value="ANK"/>
    <property type="match status" value="9"/>
</dbReference>
<dbReference type="PANTHER" id="PTHR24198">
    <property type="entry name" value="ANKYRIN REPEAT AND PROTEIN KINASE DOMAIN-CONTAINING PROTEIN"/>
    <property type="match status" value="1"/>
</dbReference>
<keyword evidence="1" id="KW-0677">Repeat</keyword>
<feature type="compositionally biased region" description="Low complexity" evidence="4">
    <location>
        <begin position="83"/>
        <end position="96"/>
    </location>
</feature>
<proteinExistence type="predicted"/>
<feature type="region of interest" description="Disordered" evidence="4">
    <location>
        <begin position="1"/>
        <end position="51"/>
    </location>
</feature>
<dbReference type="Gene3D" id="1.25.40.20">
    <property type="entry name" value="Ankyrin repeat-containing domain"/>
    <property type="match status" value="3"/>
</dbReference>
<organism evidence="5 6">
    <name type="scientific">Aplysia californica</name>
    <name type="common">California sea hare</name>
    <dbReference type="NCBI Taxonomy" id="6500"/>
    <lineage>
        <taxon>Eukaryota</taxon>
        <taxon>Metazoa</taxon>
        <taxon>Spiralia</taxon>
        <taxon>Lophotrochozoa</taxon>
        <taxon>Mollusca</taxon>
        <taxon>Gastropoda</taxon>
        <taxon>Heterobranchia</taxon>
        <taxon>Euthyneura</taxon>
        <taxon>Tectipleura</taxon>
        <taxon>Aplysiida</taxon>
        <taxon>Aplysioidea</taxon>
        <taxon>Aplysiidae</taxon>
        <taxon>Aplysia</taxon>
    </lineage>
</organism>
<dbReference type="InterPro" id="IPR036770">
    <property type="entry name" value="Ankyrin_rpt-contain_sf"/>
</dbReference>
<dbReference type="Pfam" id="PF12796">
    <property type="entry name" value="Ank_2"/>
    <property type="match status" value="3"/>
</dbReference>
<dbReference type="InterPro" id="IPR002110">
    <property type="entry name" value="Ankyrin_rpt"/>
</dbReference>